<evidence type="ECO:0008006" key="4">
    <source>
        <dbReference type="Google" id="ProtNLM"/>
    </source>
</evidence>
<dbReference type="PANTHER" id="PTHR36578">
    <property type="entry name" value="CHROMOSOME 15, WHOLE GENOME SHOTGUN SEQUENCE"/>
    <property type="match status" value="1"/>
</dbReference>
<evidence type="ECO:0000256" key="1">
    <source>
        <dbReference type="SAM" id="SignalP"/>
    </source>
</evidence>
<feature type="signal peptide" evidence="1">
    <location>
        <begin position="1"/>
        <end position="16"/>
    </location>
</feature>
<sequence>MRSAIIASAFAALALANPIPQEIDLGTIDALPPAAVSAAPVGVASQSVSVKPSAAATSVGAAKVTDTAVPSAAAAKRDIFKRSCEPQPLGAAPTSTPDTAEAFLTDSQYTAISDAAATPQGYNLAFKNLQGSSQTTSYLGYKTLDSYDTVNCASYCDQQEGCIAFNIYMERDPTVDPGATCANPASTTNYKCVKWGVQIQAATATNVGQWRQDFHVVIAGSNGYNKNAAPAPAGGFTGPVALGGAINAPLDPVTHTDTYMGYKFFSFDDVQTFANGVVACTAACTAQTKYNAEHPPSTGNPSVCNQFVVYVLSDNNAPQGIYCSMYTEEWASNYATNYGQYRGSDYWSVSQAYSYTTTTYAAKYNPICDLPGCPAGSYAGGNYGGYGYPLPAQPAKCKSKRGEKKIL</sequence>
<dbReference type="OrthoDB" id="271448at2759"/>
<protein>
    <recommendedName>
        <fullName evidence="4">Apple domain-containing protein</fullName>
    </recommendedName>
</protein>
<feature type="chain" id="PRO_5040899071" description="Apple domain-containing protein" evidence="1">
    <location>
        <begin position="17"/>
        <end position="407"/>
    </location>
</feature>
<dbReference type="AlphaFoldDB" id="A0A9X0AR98"/>
<proteinExistence type="predicted"/>
<comment type="caution">
    <text evidence="2">The sequence shown here is derived from an EMBL/GenBank/DDBJ whole genome shotgun (WGS) entry which is preliminary data.</text>
</comment>
<dbReference type="PANTHER" id="PTHR36578:SF2">
    <property type="entry name" value="PA14 DOMAIN-CONTAINING PROTEIN"/>
    <property type="match status" value="1"/>
</dbReference>
<evidence type="ECO:0000313" key="3">
    <source>
        <dbReference type="Proteomes" id="UP001152300"/>
    </source>
</evidence>
<dbReference type="EMBL" id="JAPEIS010000004">
    <property type="protein sequence ID" value="KAJ8067505.1"/>
    <property type="molecule type" value="Genomic_DNA"/>
</dbReference>
<organism evidence="2 3">
    <name type="scientific">Sclerotinia nivalis</name>
    <dbReference type="NCBI Taxonomy" id="352851"/>
    <lineage>
        <taxon>Eukaryota</taxon>
        <taxon>Fungi</taxon>
        <taxon>Dikarya</taxon>
        <taxon>Ascomycota</taxon>
        <taxon>Pezizomycotina</taxon>
        <taxon>Leotiomycetes</taxon>
        <taxon>Helotiales</taxon>
        <taxon>Sclerotiniaceae</taxon>
        <taxon>Sclerotinia</taxon>
    </lineage>
</organism>
<evidence type="ECO:0000313" key="2">
    <source>
        <dbReference type="EMBL" id="KAJ8067505.1"/>
    </source>
</evidence>
<reference evidence="2" key="1">
    <citation type="submission" date="2022-11" db="EMBL/GenBank/DDBJ databases">
        <title>Genome Resource of Sclerotinia nivalis Strain SnTB1, a Plant Pathogen Isolated from American Ginseng.</title>
        <authorList>
            <person name="Fan S."/>
        </authorList>
    </citation>
    <scope>NUCLEOTIDE SEQUENCE</scope>
    <source>
        <strain evidence="2">SnTB1</strain>
    </source>
</reference>
<gene>
    <name evidence="2" type="ORF">OCU04_004848</name>
</gene>
<accession>A0A9X0AR98</accession>
<keyword evidence="1" id="KW-0732">Signal</keyword>
<keyword evidence="3" id="KW-1185">Reference proteome</keyword>
<name>A0A9X0AR98_9HELO</name>
<dbReference type="Proteomes" id="UP001152300">
    <property type="component" value="Unassembled WGS sequence"/>
</dbReference>